<accession>A0A8H5BU72</accession>
<reference evidence="2 3" key="1">
    <citation type="journal article" date="2020" name="ISME J.">
        <title>Uncovering the hidden diversity of litter-decomposition mechanisms in mushroom-forming fungi.</title>
        <authorList>
            <person name="Floudas D."/>
            <person name="Bentzer J."/>
            <person name="Ahren D."/>
            <person name="Johansson T."/>
            <person name="Persson P."/>
            <person name="Tunlid A."/>
        </authorList>
    </citation>
    <scope>NUCLEOTIDE SEQUENCE [LARGE SCALE GENOMIC DNA]</scope>
    <source>
        <strain evidence="2 3">CBS 101986</strain>
    </source>
</reference>
<feature type="compositionally biased region" description="Basic and acidic residues" evidence="1">
    <location>
        <begin position="1"/>
        <end position="10"/>
    </location>
</feature>
<protein>
    <submittedName>
        <fullName evidence="2">Uncharacterized protein</fullName>
    </submittedName>
</protein>
<feature type="region of interest" description="Disordered" evidence="1">
    <location>
        <begin position="1"/>
        <end position="31"/>
    </location>
</feature>
<proteinExistence type="predicted"/>
<sequence length="64" mass="7040">MPRATSDKFSRAHQPSAKKKETAGSSSMTNPIFNTARFGQHILKNPATAQKCVSQSLFSIRWCG</sequence>
<name>A0A8H5BU72_9AGAR</name>
<comment type="caution">
    <text evidence="2">The sequence shown here is derived from an EMBL/GenBank/DDBJ whole genome shotgun (WGS) entry which is preliminary data.</text>
</comment>
<dbReference type="EMBL" id="JAACJJ010000002">
    <property type="protein sequence ID" value="KAF5329433.1"/>
    <property type="molecule type" value="Genomic_DNA"/>
</dbReference>
<gene>
    <name evidence="2" type="ORF">D9619_008995</name>
</gene>
<dbReference type="Proteomes" id="UP000567179">
    <property type="component" value="Unassembled WGS sequence"/>
</dbReference>
<evidence type="ECO:0000313" key="2">
    <source>
        <dbReference type="EMBL" id="KAF5329433.1"/>
    </source>
</evidence>
<keyword evidence="3" id="KW-1185">Reference proteome</keyword>
<evidence type="ECO:0000313" key="3">
    <source>
        <dbReference type="Proteomes" id="UP000567179"/>
    </source>
</evidence>
<dbReference type="AlphaFoldDB" id="A0A8H5BU72"/>
<organism evidence="2 3">
    <name type="scientific">Psilocybe cf. subviscida</name>
    <dbReference type="NCBI Taxonomy" id="2480587"/>
    <lineage>
        <taxon>Eukaryota</taxon>
        <taxon>Fungi</taxon>
        <taxon>Dikarya</taxon>
        <taxon>Basidiomycota</taxon>
        <taxon>Agaricomycotina</taxon>
        <taxon>Agaricomycetes</taxon>
        <taxon>Agaricomycetidae</taxon>
        <taxon>Agaricales</taxon>
        <taxon>Agaricineae</taxon>
        <taxon>Strophariaceae</taxon>
        <taxon>Psilocybe</taxon>
    </lineage>
</organism>
<dbReference type="OrthoDB" id="74991at2759"/>
<evidence type="ECO:0000256" key="1">
    <source>
        <dbReference type="SAM" id="MobiDB-lite"/>
    </source>
</evidence>